<keyword evidence="8" id="KW-0547">Nucleotide-binding</keyword>
<dbReference type="InterPro" id="IPR050398">
    <property type="entry name" value="HssS/ArlS-like"/>
</dbReference>
<feature type="domain" description="HAMP" evidence="16">
    <location>
        <begin position="151"/>
        <end position="203"/>
    </location>
</feature>
<dbReference type="InterPro" id="IPR005467">
    <property type="entry name" value="His_kinase_dom"/>
</dbReference>
<feature type="domain" description="Histidine kinase" evidence="15">
    <location>
        <begin position="218"/>
        <end position="422"/>
    </location>
</feature>
<evidence type="ECO:0000256" key="12">
    <source>
        <dbReference type="ARBA" id="ARBA00023012"/>
    </source>
</evidence>
<evidence type="ECO:0000259" key="15">
    <source>
        <dbReference type="PROSITE" id="PS50109"/>
    </source>
</evidence>
<comment type="subcellular location">
    <subcellularLocation>
        <location evidence="2">Cell membrane</location>
        <topology evidence="2">Multi-pass membrane protein</topology>
    </subcellularLocation>
</comment>
<feature type="transmembrane region" description="Helical" evidence="14">
    <location>
        <begin position="127"/>
        <end position="150"/>
    </location>
</feature>
<evidence type="ECO:0000256" key="11">
    <source>
        <dbReference type="ARBA" id="ARBA00022989"/>
    </source>
</evidence>
<evidence type="ECO:0000256" key="5">
    <source>
        <dbReference type="ARBA" id="ARBA00022553"/>
    </source>
</evidence>
<accession>A0ABN8AGV6</accession>
<proteinExistence type="predicted"/>
<keyword evidence="11 14" id="KW-1133">Transmembrane helix</keyword>
<evidence type="ECO:0000313" key="18">
    <source>
        <dbReference type="Proteomes" id="UP000789833"/>
    </source>
</evidence>
<dbReference type="PROSITE" id="PS50109">
    <property type="entry name" value="HIS_KIN"/>
    <property type="match status" value="1"/>
</dbReference>
<dbReference type="SMART" id="SM00388">
    <property type="entry name" value="HisKA"/>
    <property type="match status" value="1"/>
</dbReference>
<dbReference type="Gene3D" id="1.10.287.130">
    <property type="match status" value="1"/>
</dbReference>
<dbReference type="PRINTS" id="PR00344">
    <property type="entry name" value="BCTRLSENSOR"/>
</dbReference>
<reference evidence="17 18" key="1">
    <citation type="submission" date="2021-10" db="EMBL/GenBank/DDBJ databases">
        <authorList>
            <person name="Criscuolo A."/>
        </authorList>
    </citation>
    <scope>NUCLEOTIDE SEQUENCE [LARGE SCALE GENOMIC DNA]</scope>
    <source>
        <strain evidence="18">CIP 111883</strain>
    </source>
</reference>
<evidence type="ECO:0000256" key="4">
    <source>
        <dbReference type="ARBA" id="ARBA00022475"/>
    </source>
</evidence>
<evidence type="ECO:0000256" key="6">
    <source>
        <dbReference type="ARBA" id="ARBA00022679"/>
    </source>
</evidence>
<dbReference type="InterPro" id="IPR004358">
    <property type="entry name" value="Sig_transdc_His_kin-like_C"/>
</dbReference>
<dbReference type="Pfam" id="PF02518">
    <property type="entry name" value="HATPase_c"/>
    <property type="match status" value="1"/>
</dbReference>
<keyword evidence="5" id="KW-0597">Phosphoprotein</keyword>
<dbReference type="SUPFAM" id="SSF47384">
    <property type="entry name" value="Homodimeric domain of signal transducing histidine kinase"/>
    <property type="match status" value="1"/>
</dbReference>
<protein>
    <recommendedName>
        <fullName evidence="3">histidine kinase</fullName>
        <ecNumber evidence="3">2.7.13.3</ecNumber>
    </recommendedName>
</protein>
<evidence type="ECO:0000313" key="17">
    <source>
        <dbReference type="EMBL" id="CAG9622298.1"/>
    </source>
</evidence>
<dbReference type="PANTHER" id="PTHR45528">
    <property type="entry name" value="SENSOR HISTIDINE KINASE CPXA"/>
    <property type="match status" value="1"/>
</dbReference>
<keyword evidence="4" id="KW-1003">Cell membrane</keyword>
<dbReference type="RefSeq" id="WP_230502629.1">
    <property type="nucleotide sequence ID" value="NZ_CAKJTJ010000019.1"/>
</dbReference>
<dbReference type="PANTHER" id="PTHR45528:SF1">
    <property type="entry name" value="SENSOR HISTIDINE KINASE CPXA"/>
    <property type="match status" value="1"/>
</dbReference>
<name>A0ABN8AGV6_9BACI</name>
<comment type="caution">
    <text evidence="17">The sequence shown here is derived from an EMBL/GenBank/DDBJ whole genome shotgun (WGS) entry which is preliminary data.</text>
</comment>
<dbReference type="InterPro" id="IPR003594">
    <property type="entry name" value="HATPase_dom"/>
</dbReference>
<dbReference type="InterPro" id="IPR003660">
    <property type="entry name" value="HAMP_dom"/>
</dbReference>
<dbReference type="SUPFAM" id="SSF55874">
    <property type="entry name" value="ATPase domain of HSP90 chaperone/DNA topoisomerase II/histidine kinase"/>
    <property type="match status" value="1"/>
</dbReference>
<keyword evidence="6 17" id="KW-0808">Transferase</keyword>
<evidence type="ECO:0000256" key="1">
    <source>
        <dbReference type="ARBA" id="ARBA00000085"/>
    </source>
</evidence>
<keyword evidence="7 14" id="KW-0812">Transmembrane</keyword>
<dbReference type="Pfam" id="PF00512">
    <property type="entry name" value="HisKA"/>
    <property type="match status" value="1"/>
</dbReference>
<keyword evidence="9 17" id="KW-0418">Kinase</keyword>
<dbReference type="GO" id="GO:0004673">
    <property type="term" value="F:protein histidine kinase activity"/>
    <property type="evidence" value="ECO:0007669"/>
    <property type="project" value="UniProtKB-EC"/>
</dbReference>
<dbReference type="InterPro" id="IPR036890">
    <property type="entry name" value="HATPase_C_sf"/>
</dbReference>
<dbReference type="EC" id="2.7.13.3" evidence="3"/>
<evidence type="ECO:0000256" key="8">
    <source>
        <dbReference type="ARBA" id="ARBA00022741"/>
    </source>
</evidence>
<dbReference type="Gene3D" id="3.30.565.10">
    <property type="entry name" value="Histidine kinase-like ATPase, C-terminal domain"/>
    <property type="match status" value="1"/>
</dbReference>
<evidence type="ECO:0000256" key="9">
    <source>
        <dbReference type="ARBA" id="ARBA00022777"/>
    </source>
</evidence>
<evidence type="ECO:0000256" key="2">
    <source>
        <dbReference type="ARBA" id="ARBA00004651"/>
    </source>
</evidence>
<evidence type="ECO:0000256" key="10">
    <source>
        <dbReference type="ARBA" id="ARBA00022840"/>
    </source>
</evidence>
<organism evidence="17 18">
    <name type="scientific">Sutcliffiella rhizosphaerae</name>
    <dbReference type="NCBI Taxonomy" id="2880967"/>
    <lineage>
        <taxon>Bacteria</taxon>
        <taxon>Bacillati</taxon>
        <taxon>Bacillota</taxon>
        <taxon>Bacilli</taxon>
        <taxon>Bacillales</taxon>
        <taxon>Bacillaceae</taxon>
        <taxon>Sutcliffiella</taxon>
    </lineage>
</organism>
<evidence type="ECO:0000256" key="3">
    <source>
        <dbReference type="ARBA" id="ARBA00012438"/>
    </source>
</evidence>
<dbReference type="CDD" id="cd00082">
    <property type="entry name" value="HisKA"/>
    <property type="match status" value="1"/>
</dbReference>
<evidence type="ECO:0000256" key="7">
    <source>
        <dbReference type="ARBA" id="ARBA00022692"/>
    </source>
</evidence>
<dbReference type="InterPro" id="IPR036097">
    <property type="entry name" value="HisK_dim/P_sf"/>
</dbReference>
<gene>
    <name evidence="17" type="primary">rcsC_2</name>
    <name evidence="17" type="ORF">BACCIP111883_03089</name>
</gene>
<dbReference type="InterPro" id="IPR003661">
    <property type="entry name" value="HisK_dim/P_dom"/>
</dbReference>
<keyword evidence="10" id="KW-0067">ATP-binding</keyword>
<evidence type="ECO:0000256" key="14">
    <source>
        <dbReference type="SAM" id="Phobius"/>
    </source>
</evidence>
<comment type="catalytic activity">
    <reaction evidence="1">
        <text>ATP + protein L-histidine = ADP + protein N-phospho-L-histidine.</text>
        <dbReference type="EC" id="2.7.13.3"/>
    </reaction>
</comment>
<keyword evidence="12" id="KW-0902">Two-component regulatory system</keyword>
<dbReference type="Proteomes" id="UP000789833">
    <property type="component" value="Unassembled WGS sequence"/>
</dbReference>
<dbReference type="SMART" id="SM00387">
    <property type="entry name" value="HATPase_c"/>
    <property type="match status" value="1"/>
</dbReference>
<keyword evidence="18" id="KW-1185">Reference proteome</keyword>
<dbReference type="EMBL" id="CAKJTJ010000019">
    <property type="protein sequence ID" value="CAG9622298.1"/>
    <property type="molecule type" value="Genomic_DNA"/>
</dbReference>
<sequence length="422" mass="48227">MRIKLLIVTLLIVSSAGIVLSIMSIHNKNLAEVDLVVINDVVKTAEKNWGAINEGTFQNSILKQPFTIVDKSENVIYETQGNHFITLYDSIKNRDLLIDLKENNEIIGKIIIHNNHQEVLQQMKRELVITISLIVGIVMLVSMLYIIYIYRTLLSPFQQLQKFAANVARGNFDVPLNMGKDNYFGAFTESFDLLREELEAARQREYESNRSKKELVATLSHDIKTPVASIKAVSELMLMQTKEEKLKKKVNTIYSKVDQIDLLVTDMFHATLEELQQLKVTVTEVSSDLLVEMIENVNDENQISYEQIPPCLILADPMRLQQVIDNVISNAYKYADTKVHIKAHIQQNYLELHIMDFGEGMSEDELPLLFNKYYRGRNVESKSGSGLGLYISKYFMENMEGQISCYNRSDGFTVVLKIKLAS</sequence>
<evidence type="ECO:0000256" key="13">
    <source>
        <dbReference type="ARBA" id="ARBA00023136"/>
    </source>
</evidence>
<keyword evidence="13 14" id="KW-0472">Membrane</keyword>
<dbReference type="PROSITE" id="PS50885">
    <property type="entry name" value="HAMP"/>
    <property type="match status" value="1"/>
</dbReference>
<evidence type="ECO:0000259" key="16">
    <source>
        <dbReference type="PROSITE" id="PS50885"/>
    </source>
</evidence>
<dbReference type="Gene3D" id="6.10.340.10">
    <property type="match status" value="1"/>
</dbReference>